<accession>A0A917VRT5</accession>
<dbReference type="InterPro" id="IPR005123">
    <property type="entry name" value="Oxoglu/Fe-dep_dioxygenase_dom"/>
</dbReference>
<evidence type="ECO:0000313" key="8">
    <source>
        <dbReference type="EMBL" id="GGL11415.1"/>
    </source>
</evidence>
<reference evidence="8" key="1">
    <citation type="journal article" date="2014" name="Int. J. Syst. Evol. Microbiol.">
        <title>Complete genome sequence of Corynebacterium casei LMG S-19264T (=DSM 44701T), isolated from a smear-ripened cheese.</title>
        <authorList>
            <consortium name="US DOE Joint Genome Institute (JGI-PGF)"/>
            <person name="Walter F."/>
            <person name="Albersmeier A."/>
            <person name="Kalinowski J."/>
            <person name="Ruckert C."/>
        </authorList>
    </citation>
    <scope>NUCLEOTIDE SEQUENCE</scope>
    <source>
        <strain evidence="8">CGMCC 4.3508</strain>
    </source>
</reference>
<gene>
    <name evidence="8" type="ORF">GCM10011588_27360</name>
</gene>
<dbReference type="PANTHER" id="PTHR10869:SF246">
    <property type="entry name" value="TRANSMEMBRANE PROLYL 4-HYDROXYLASE"/>
    <property type="match status" value="1"/>
</dbReference>
<proteinExistence type="predicted"/>
<organism evidence="8 9">
    <name type="scientific">Nocardia jinanensis</name>
    <dbReference type="NCBI Taxonomy" id="382504"/>
    <lineage>
        <taxon>Bacteria</taxon>
        <taxon>Bacillati</taxon>
        <taxon>Actinomycetota</taxon>
        <taxon>Actinomycetes</taxon>
        <taxon>Mycobacteriales</taxon>
        <taxon>Nocardiaceae</taxon>
        <taxon>Nocardia</taxon>
    </lineage>
</organism>
<dbReference type="EMBL" id="BMMH01000004">
    <property type="protein sequence ID" value="GGL11415.1"/>
    <property type="molecule type" value="Genomic_DNA"/>
</dbReference>
<keyword evidence="3" id="KW-0847">Vitamin C</keyword>
<dbReference type="InterPro" id="IPR006620">
    <property type="entry name" value="Pro_4_hyd_alph"/>
</dbReference>
<protein>
    <recommendedName>
        <fullName evidence="7">Fe2OG dioxygenase domain-containing protein</fullName>
    </recommendedName>
</protein>
<evidence type="ECO:0000256" key="2">
    <source>
        <dbReference type="ARBA" id="ARBA00022723"/>
    </source>
</evidence>
<dbReference type="InterPro" id="IPR044862">
    <property type="entry name" value="Pro_4_hyd_alph_FE2OG_OXY"/>
</dbReference>
<dbReference type="Proteomes" id="UP000638263">
    <property type="component" value="Unassembled WGS sequence"/>
</dbReference>
<dbReference type="PROSITE" id="PS51471">
    <property type="entry name" value="FE2OG_OXY"/>
    <property type="match status" value="1"/>
</dbReference>
<dbReference type="RefSeq" id="WP_058856900.1">
    <property type="nucleotide sequence ID" value="NZ_BMMH01000004.1"/>
</dbReference>
<keyword evidence="6" id="KW-0408">Iron</keyword>
<evidence type="ECO:0000313" key="9">
    <source>
        <dbReference type="Proteomes" id="UP000638263"/>
    </source>
</evidence>
<comment type="cofactor">
    <cofactor evidence="1">
        <name>L-ascorbate</name>
        <dbReference type="ChEBI" id="CHEBI:38290"/>
    </cofactor>
</comment>
<dbReference type="GO" id="GO:0004656">
    <property type="term" value="F:procollagen-proline 4-dioxygenase activity"/>
    <property type="evidence" value="ECO:0007669"/>
    <property type="project" value="TreeGrafter"/>
</dbReference>
<feature type="domain" description="Fe2OG dioxygenase" evidence="7">
    <location>
        <begin position="167"/>
        <end position="276"/>
    </location>
</feature>
<dbReference type="GO" id="GO:0005506">
    <property type="term" value="F:iron ion binding"/>
    <property type="evidence" value="ECO:0007669"/>
    <property type="project" value="InterPro"/>
</dbReference>
<evidence type="ECO:0000256" key="1">
    <source>
        <dbReference type="ARBA" id="ARBA00001961"/>
    </source>
</evidence>
<dbReference type="AlphaFoldDB" id="A0A917VRT5"/>
<evidence type="ECO:0000256" key="5">
    <source>
        <dbReference type="ARBA" id="ARBA00023002"/>
    </source>
</evidence>
<evidence type="ECO:0000256" key="4">
    <source>
        <dbReference type="ARBA" id="ARBA00022964"/>
    </source>
</evidence>
<dbReference type="Gene3D" id="2.60.120.620">
    <property type="entry name" value="q2cbj1_9rhob like domain"/>
    <property type="match status" value="1"/>
</dbReference>
<dbReference type="InterPro" id="IPR045054">
    <property type="entry name" value="P4HA-like"/>
</dbReference>
<evidence type="ECO:0000256" key="3">
    <source>
        <dbReference type="ARBA" id="ARBA00022896"/>
    </source>
</evidence>
<keyword evidence="9" id="KW-1185">Reference proteome</keyword>
<dbReference type="GO" id="GO:0031418">
    <property type="term" value="F:L-ascorbic acid binding"/>
    <property type="evidence" value="ECO:0007669"/>
    <property type="project" value="UniProtKB-KW"/>
</dbReference>
<sequence>MTVALGISWKSSIKTWINASLEQGHSVESIIESLTDDGLDKEAATSAVHALLRGEMPNTSSYEYDPNPVLPDRIIHAHDRAIHALLRVEQPQLILFDNVLSGDECDQIIEMSKSRLQPSATIDPATGLFEQAENRASESCTFWLSENPLIDVVDRRISALMNCPLENGEGLQVVRYRTGGQYLHHFDFFPPNDPGSIAHLTDGGQRTATLIVYLNDVEAGGGTSFSKPGISFTPRKGQAVYFRYFNNLGQLDPATEHAGLPVGAGEKWIINKWMRRYPISR</sequence>
<keyword evidence="4" id="KW-0223">Dioxygenase</keyword>
<evidence type="ECO:0000256" key="6">
    <source>
        <dbReference type="ARBA" id="ARBA00023004"/>
    </source>
</evidence>
<keyword evidence="5" id="KW-0560">Oxidoreductase</keyword>
<dbReference type="PANTHER" id="PTHR10869">
    <property type="entry name" value="PROLYL 4-HYDROXYLASE ALPHA SUBUNIT"/>
    <property type="match status" value="1"/>
</dbReference>
<comment type="caution">
    <text evidence="8">The sequence shown here is derived from an EMBL/GenBank/DDBJ whole genome shotgun (WGS) entry which is preliminary data.</text>
</comment>
<dbReference type="Pfam" id="PF13640">
    <property type="entry name" value="2OG-FeII_Oxy_3"/>
    <property type="match status" value="1"/>
</dbReference>
<reference evidence="8" key="2">
    <citation type="submission" date="2020-09" db="EMBL/GenBank/DDBJ databases">
        <authorList>
            <person name="Sun Q."/>
            <person name="Zhou Y."/>
        </authorList>
    </citation>
    <scope>NUCLEOTIDE SEQUENCE</scope>
    <source>
        <strain evidence="8">CGMCC 4.3508</strain>
    </source>
</reference>
<name>A0A917VRT5_9NOCA</name>
<evidence type="ECO:0000259" key="7">
    <source>
        <dbReference type="PROSITE" id="PS51471"/>
    </source>
</evidence>
<dbReference type="SMART" id="SM00702">
    <property type="entry name" value="P4Hc"/>
    <property type="match status" value="1"/>
</dbReference>
<keyword evidence="2" id="KW-0479">Metal-binding</keyword>